<accession>A0ABS3ZG82</accession>
<keyword evidence="1" id="KW-0812">Transmembrane</keyword>
<keyword evidence="1" id="KW-1133">Transmembrane helix</keyword>
<organism evidence="2 3">
    <name type="scientific">Anaerobutyricum soehngenii</name>
    <dbReference type="NCBI Taxonomy" id="105843"/>
    <lineage>
        <taxon>Bacteria</taxon>
        <taxon>Bacillati</taxon>
        <taxon>Bacillota</taxon>
        <taxon>Clostridia</taxon>
        <taxon>Lachnospirales</taxon>
        <taxon>Lachnospiraceae</taxon>
        <taxon>Anaerobutyricum</taxon>
    </lineage>
</organism>
<keyword evidence="3" id="KW-1185">Reference proteome</keyword>
<feature type="transmembrane region" description="Helical" evidence="1">
    <location>
        <begin position="12"/>
        <end position="32"/>
    </location>
</feature>
<dbReference type="Proteomes" id="UP001315001">
    <property type="component" value="Unassembled WGS sequence"/>
</dbReference>
<evidence type="ECO:0000313" key="3">
    <source>
        <dbReference type="Proteomes" id="UP001315001"/>
    </source>
</evidence>
<proteinExistence type="predicted"/>
<comment type="caution">
    <text evidence="2">The sequence shown here is derived from an EMBL/GenBank/DDBJ whole genome shotgun (WGS) entry which is preliminary data.</text>
</comment>
<evidence type="ECO:0000313" key="2">
    <source>
        <dbReference type="EMBL" id="MBP0056313.1"/>
    </source>
</evidence>
<keyword evidence="1" id="KW-0472">Membrane</keyword>
<protein>
    <submittedName>
        <fullName evidence="2">Uncharacterized protein</fullName>
    </submittedName>
</protein>
<dbReference type="EMBL" id="JAFIQO010000089">
    <property type="protein sequence ID" value="MBP0056313.1"/>
    <property type="molecule type" value="Genomic_DNA"/>
</dbReference>
<evidence type="ECO:0000256" key="1">
    <source>
        <dbReference type="SAM" id="Phobius"/>
    </source>
</evidence>
<gene>
    <name evidence="2" type="ORF">JYQ75_02675</name>
</gene>
<dbReference type="RefSeq" id="WP_209293047.1">
    <property type="nucleotide sequence ID" value="NZ_JAFIQO010000089.1"/>
</dbReference>
<reference evidence="2 3" key="1">
    <citation type="submission" date="2021-02" db="EMBL/GenBank/DDBJ databases">
        <title>Lactate utilizing bacteria of the human gut.</title>
        <authorList>
            <person name="Sheridan P.O."/>
        </authorList>
    </citation>
    <scope>NUCLEOTIDE SEQUENCE [LARGE SCALE GENOMIC DNA]</scope>
    <source>
        <strain evidence="2 3">HTF-83D</strain>
    </source>
</reference>
<sequence>MKKRKGRCWKKTLYVFGTGILILSLFAGVYQFSRANSYDSPNVVMLEAMLNGDRRWVINTLVDDNRSTNPYNNGKSLMETALSQYQNIDDPNYREIYTIMVDMLNDYYYSNSWKQDFQAIVVDKATEIAQVFSGDEEFLSFGNDLKQTAEEQHYEDILTDVFSDDYTTSWGESVGEQEESIKYINEMSNSINSLSKLTSYWKSLYGPGTSEAENLFDYMDEVAVPLIDSGEEYLKVFNKLETREQQLTGSVMVMASSLGTAHMFTRMGGSWSGETLAEDLIDYVAGDDAKQLIGGLGKGLSFSSGALSQYAFLNSLCQQKQQFHDTLIRVSDKAKADGNDNMSRVFSRYAEMMDDALDTNKIGYDIVVKNLQSQNLILNETIKMAPGYKQISKYLDEKRYVDHYASLAKLFHTGMFLVDKSTGLKQACLGTAELCYLRNIINETRTVYYKDLSNYQSRKTDANAKKVLDDLQLLQRLRLQGENVSYKMSKAQLTSWYGKLVSGYSLGDWINGEEETEISKAWKNHYQDSVDSLIGATLNPIATKSFSVGSGESLFISYNKGKGTYQGTYTFGGQTKTLYEMQYRITAGINVNGGKLTVKDAAVPFINASNGSNIILDASTATVGEVTQSGDSILDIRNGDINFANCMDLQNVTVKNNGNTISSPDITCTSKVTLDNTTMRTSAIHLGKSAQVTNGTIICDGNIDGEYGTLPNLILNGTAKQTVANTIHTSDLTLKNSDNRAIDIKGNIYVSGRLSDTENIVNNLYLSENGDIAGNTIVSKLNLNGAKVSHAVTYKRGVSVTGNSSVNGGTIKGSLIFNGGTLTVNSKELEVNDGIYGGGGLILNKTMNVHGESHGSGLNMELNAPLNLYKYAYLNGTLKLNAPLNAYENIDIEQSTINTYDNFNAYKDTQISQSTLNLTDPFNIYGSASITNSSSTGDAFIKAYKDVSFGENSKKLNNLTFCGEHSQKISGTAYVNNLDLNNSGISNIKISGDIYISGILKDREDVVNSGLILTKTGDIEGNTAISHIGLQGKSFERTINFNRGVDIFSGESSIMGGIIKGALTFHGGTLSITSKDVEVKDGLFGNGKLIINRALNVYGESHAGLDIQLNAPLNLYKYAYLSGTMELNAPVNAYDNIEMKEITIRGTNTFNAYKDMTVCNSAIELSSPCDVYGTAEFTDTSSSEETNVNLYGDGKFDMTSSKIIKNLRLCGESSQSISGTAKVQNLTLDNKEVLNIKVPGTIYVSGLLSDKKNIANGGIVLTETGELEGDIALSRLTLQGTVFDRPIVFKQGLTVEKATLCGGTVKGSLTVSGTLNNTSKELNVNSDLIGTGGVLNLEQPLHISGDAMLSGGTTKGELLIKGNATFSGITNDGTISVDQNITIDKAVTNNGSMSGSSVQITSESNDGLSGDGELLVRKDMSSKMTCTFGTLHFTGDTAQIVSGNDIYVTNLINDNTTQKGVSLKAQIYVTGELQNRGRLRGIPPILTNQETIISEDCTKENLVISEDTEIAEDTSVTIKNDMVVKKNIIVKNGAVLLVKGDFTADNISLTLEKGAVVKVRGNLLLQNATVVLNGEWTICRDAWVSGGTINGEGEWKLKGDLENQSTIKNLQTLSFVGRAPQKISGKEIHVTNIKCDNNSSHGIDLDSKVYYIQKDITEGTKIAGDNLLEEAK</sequence>
<name>A0ABS3ZG82_9FIRM</name>